<name>A0A268RP02_SHOCL</name>
<evidence type="ECO:0000256" key="1">
    <source>
        <dbReference type="ARBA" id="ARBA00023172"/>
    </source>
</evidence>
<protein>
    <submittedName>
        <fullName evidence="4">IS30 family transposase</fullName>
    </submittedName>
</protein>
<dbReference type="AlphaFoldDB" id="A0A268RP02"/>
<dbReference type="EMBL" id="NPBS01000191">
    <property type="protein sequence ID" value="PAF21979.1"/>
    <property type="molecule type" value="Genomic_DNA"/>
</dbReference>
<dbReference type="GO" id="GO:0006310">
    <property type="term" value="P:DNA recombination"/>
    <property type="evidence" value="ECO:0007669"/>
    <property type="project" value="UniProtKB-KW"/>
</dbReference>
<proteinExistence type="predicted"/>
<dbReference type="SUPFAM" id="SSF46689">
    <property type="entry name" value="Homeodomain-like"/>
    <property type="match status" value="1"/>
</dbReference>
<dbReference type="InterPro" id="IPR053392">
    <property type="entry name" value="Transposase_IS30-like"/>
</dbReference>
<dbReference type="Gene3D" id="1.10.10.60">
    <property type="entry name" value="Homeodomain-like"/>
    <property type="match status" value="1"/>
</dbReference>
<evidence type="ECO:0000313" key="4">
    <source>
        <dbReference type="EMBL" id="PAF21979.1"/>
    </source>
</evidence>
<evidence type="ECO:0000256" key="2">
    <source>
        <dbReference type="SAM" id="MobiDB-lite"/>
    </source>
</evidence>
<dbReference type="SUPFAM" id="SSF53098">
    <property type="entry name" value="Ribonuclease H-like"/>
    <property type="match status" value="1"/>
</dbReference>
<feature type="non-terminal residue" evidence="4">
    <location>
        <position position="239"/>
    </location>
</feature>
<dbReference type="GO" id="GO:0005829">
    <property type="term" value="C:cytosol"/>
    <property type="evidence" value="ECO:0007669"/>
    <property type="project" value="TreeGrafter"/>
</dbReference>
<dbReference type="InterPro" id="IPR051917">
    <property type="entry name" value="Transposase-Integrase"/>
</dbReference>
<dbReference type="GO" id="GO:0004803">
    <property type="term" value="F:transposase activity"/>
    <property type="evidence" value="ECO:0007669"/>
    <property type="project" value="TreeGrafter"/>
</dbReference>
<dbReference type="InterPro" id="IPR009057">
    <property type="entry name" value="Homeodomain-like_sf"/>
</dbReference>
<dbReference type="Proteomes" id="UP000216133">
    <property type="component" value="Unassembled WGS sequence"/>
</dbReference>
<dbReference type="PANTHER" id="PTHR10948:SF23">
    <property type="entry name" value="TRANSPOSASE INSI FOR INSERTION SEQUENCE ELEMENT IS30A-RELATED"/>
    <property type="match status" value="1"/>
</dbReference>
<reference evidence="4 5" key="1">
    <citation type="submission" date="2017-07" db="EMBL/GenBank/DDBJ databases">
        <title>Isolation and whole genome analysis of endospore-forming bacteria from heroin.</title>
        <authorList>
            <person name="Kalinowski J."/>
            <person name="Ahrens B."/>
            <person name="Al-Dilaimi A."/>
            <person name="Winkler A."/>
            <person name="Wibberg D."/>
            <person name="Schleenbecker U."/>
            <person name="Ruckert C."/>
            <person name="Wolfel R."/>
            <person name="Grass G."/>
        </authorList>
    </citation>
    <scope>NUCLEOTIDE SEQUENCE [LARGE SCALE GENOMIC DNA]</scope>
    <source>
        <strain evidence="4 5">7523-2</strain>
    </source>
</reference>
<organism evidence="4 5">
    <name type="scientific">Shouchella clausii</name>
    <name type="common">Alkalihalobacillus clausii</name>
    <dbReference type="NCBI Taxonomy" id="79880"/>
    <lineage>
        <taxon>Bacteria</taxon>
        <taxon>Bacillati</taxon>
        <taxon>Bacillota</taxon>
        <taxon>Bacilli</taxon>
        <taxon>Bacillales</taxon>
        <taxon>Bacillaceae</taxon>
        <taxon>Shouchella</taxon>
    </lineage>
</organism>
<dbReference type="InterPro" id="IPR012337">
    <property type="entry name" value="RNaseH-like_sf"/>
</dbReference>
<dbReference type="RefSeq" id="WP_095256109.1">
    <property type="nucleotide sequence ID" value="NZ_NPBS01000191.1"/>
</dbReference>
<gene>
    <name evidence="4" type="ORF">CHH61_22660</name>
</gene>
<dbReference type="InterPro" id="IPR025246">
    <property type="entry name" value="IS30-like_HTH"/>
</dbReference>
<comment type="caution">
    <text evidence="4">The sequence shown here is derived from an EMBL/GenBank/DDBJ whole genome shotgun (WGS) entry which is preliminary data.</text>
</comment>
<dbReference type="GO" id="GO:0032196">
    <property type="term" value="P:transposition"/>
    <property type="evidence" value="ECO:0007669"/>
    <property type="project" value="TreeGrafter"/>
</dbReference>
<accession>A0A268RP02</accession>
<evidence type="ECO:0000259" key="3">
    <source>
        <dbReference type="Pfam" id="PF13936"/>
    </source>
</evidence>
<feature type="region of interest" description="Disordered" evidence="2">
    <location>
        <begin position="32"/>
        <end position="75"/>
    </location>
</feature>
<sequence length="239" mass="27761">MSCYHHLTTFDRARIETMTHLGMSLRQIAKNLGRSPSTISRERRRNANGKTPYQSENAHEMAQERRRKSKPHGKWSPELAEFITNKLDRTWSPEQIVGRCFSRTLSFKTIYRWVYQGRLQRTASVLRRKGKSQKPYETRGRFTVGTSIKQRPKEIRKRETFGHWELDTVVSGRGKSKGCLATFIERKTRWYCAIPMPDRTAASMEAAIRKVETSLPKNAFQTATVDRGKEFACYGPIEK</sequence>
<dbReference type="NCBIfam" id="NF033563">
    <property type="entry name" value="transpos_IS30"/>
    <property type="match status" value="1"/>
</dbReference>
<dbReference type="PANTHER" id="PTHR10948">
    <property type="entry name" value="TRANSPOSASE"/>
    <property type="match status" value="1"/>
</dbReference>
<feature type="domain" description="Transposase IS30-like HTH" evidence="3">
    <location>
        <begin position="4"/>
        <end position="46"/>
    </location>
</feature>
<keyword evidence="1" id="KW-0233">DNA recombination</keyword>
<dbReference type="Pfam" id="PF13936">
    <property type="entry name" value="HTH_38"/>
    <property type="match status" value="1"/>
</dbReference>
<evidence type="ECO:0000313" key="5">
    <source>
        <dbReference type="Proteomes" id="UP000216133"/>
    </source>
</evidence>